<evidence type="ECO:0000256" key="12">
    <source>
        <dbReference type="ARBA" id="ARBA00022842"/>
    </source>
</evidence>
<evidence type="ECO:0000256" key="14">
    <source>
        <dbReference type="ARBA" id="ARBA00023211"/>
    </source>
</evidence>
<evidence type="ECO:0000256" key="15">
    <source>
        <dbReference type="ARBA" id="ARBA00025483"/>
    </source>
</evidence>
<dbReference type="InterPro" id="IPR006309">
    <property type="entry name" value="DnaQ_proteo"/>
</dbReference>
<comment type="caution">
    <text evidence="19">The sequence shown here is derived from an EMBL/GenBank/DDBJ whole genome shotgun (WGS) entry which is preliminary data.</text>
</comment>
<protein>
    <recommendedName>
        <fullName evidence="4 17">DNA polymerase III subunit epsilon</fullName>
        <ecNumber evidence="3 17">2.7.7.7</ecNumber>
    </recommendedName>
</protein>
<dbReference type="NCBIfam" id="TIGR01406">
    <property type="entry name" value="dnaQ_proteo"/>
    <property type="match status" value="1"/>
</dbReference>
<dbReference type="PANTHER" id="PTHR30231">
    <property type="entry name" value="DNA POLYMERASE III SUBUNIT EPSILON"/>
    <property type="match status" value="1"/>
</dbReference>
<keyword evidence="6 17" id="KW-0548">Nucleotidyltransferase</keyword>
<accession>A0ABU0H6M2</accession>
<evidence type="ECO:0000256" key="16">
    <source>
        <dbReference type="ARBA" id="ARBA00049244"/>
    </source>
</evidence>
<organism evidence="19 20">
    <name type="scientific">Kaistia dalseonensis</name>
    <dbReference type="NCBI Taxonomy" id="410840"/>
    <lineage>
        <taxon>Bacteria</taxon>
        <taxon>Pseudomonadati</taxon>
        <taxon>Pseudomonadota</taxon>
        <taxon>Alphaproteobacteria</taxon>
        <taxon>Hyphomicrobiales</taxon>
        <taxon>Kaistiaceae</taxon>
        <taxon>Kaistia</taxon>
    </lineage>
</organism>
<evidence type="ECO:0000256" key="8">
    <source>
        <dbReference type="ARBA" id="ARBA00022722"/>
    </source>
</evidence>
<comment type="cofactor">
    <cofactor evidence="2 17">
        <name>Mg(2+)</name>
        <dbReference type="ChEBI" id="CHEBI:18420"/>
    </cofactor>
</comment>
<dbReference type="NCBIfam" id="NF004316">
    <property type="entry name" value="PRK05711.1"/>
    <property type="match status" value="1"/>
</dbReference>
<evidence type="ECO:0000256" key="17">
    <source>
        <dbReference type="RuleBase" id="RU364087"/>
    </source>
</evidence>
<feature type="domain" description="Exonuclease" evidence="18">
    <location>
        <begin position="2"/>
        <end position="172"/>
    </location>
</feature>
<keyword evidence="13 17" id="KW-0239">DNA-directed DNA polymerase</keyword>
<comment type="function">
    <text evidence="15 17">DNA polymerase III is a complex, multichain enzyme responsible for most of the replicative synthesis in bacteria. The epsilon subunit contain the editing function and is a proofreading 3'-5' exonuclease.</text>
</comment>
<dbReference type="EC" id="2.7.7.7" evidence="3 17"/>
<dbReference type="InterPro" id="IPR013520">
    <property type="entry name" value="Ribonucl_H"/>
</dbReference>
<dbReference type="RefSeq" id="WP_266348347.1">
    <property type="nucleotide sequence ID" value="NZ_JAPKNG010000002.1"/>
</dbReference>
<evidence type="ECO:0000256" key="2">
    <source>
        <dbReference type="ARBA" id="ARBA00001946"/>
    </source>
</evidence>
<dbReference type="Pfam" id="PF00929">
    <property type="entry name" value="RNase_T"/>
    <property type="match status" value="1"/>
</dbReference>
<dbReference type="GO" id="GO:0003887">
    <property type="term" value="F:DNA-directed DNA polymerase activity"/>
    <property type="evidence" value="ECO:0007669"/>
    <property type="project" value="UniProtKB-EC"/>
</dbReference>
<gene>
    <name evidence="17" type="primary">dnaQ</name>
    <name evidence="19" type="ORF">QO014_001810</name>
</gene>
<comment type="catalytic activity">
    <reaction evidence="16 17">
        <text>DNA(n) + a 2'-deoxyribonucleoside 5'-triphosphate = DNA(n+1) + diphosphate</text>
        <dbReference type="Rhea" id="RHEA:22508"/>
        <dbReference type="Rhea" id="RHEA-COMP:17339"/>
        <dbReference type="Rhea" id="RHEA-COMP:17340"/>
        <dbReference type="ChEBI" id="CHEBI:33019"/>
        <dbReference type="ChEBI" id="CHEBI:61560"/>
        <dbReference type="ChEBI" id="CHEBI:173112"/>
        <dbReference type="EC" id="2.7.7.7"/>
    </reaction>
</comment>
<evidence type="ECO:0000256" key="6">
    <source>
        <dbReference type="ARBA" id="ARBA00022695"/>
    </source>
</evidence>
<dbReference type="Proteomes" id="UP001241603">
    <property type="component" value="Unassembled WGS sequence"/>
</dbReference>
<keyword evidence="5 17" id="KW-0808">Transferase</keyword>
<keyword evidence="12 17" id="KW-0460">Magnesium</keyword>
<evidence type="ECO:0000256" key="7">
    <source>
        <dbReference type="ARBA" id="ARBA00022705"/>
    </source>
</evidence>
<dbReference type="SMART" id="SM00479">
    <property type="entry name" value="EXOIII"/>
    <property type="match status" value="1"/>
</dbReference>
<name>A0ABU0H6M2_9HYPH</name>
<dbReference type="InterPro" id="IPR012337">
    <property type="entry name" value="RNaseH-like_sf"/>
</dbReference>
<dbReference type="Gene3D" id="3.30.420.10">
    <property type="entry name" value="Ribonuclease H-like superfamily/Ribonuclease H"/>
    <property type="match status" value="1"/>
</dbReference>
<keyword evidence="14 17" id="KW-0464">Manganese</keyword>
<evidence type="ECO:0000259" key="18">
    <source>
        <dbReference type="SMART" id="SM00479"/>
    </source>
</evidence>
<dbReference type="InterPro" id="IPR036397">
    <property type="entry name" value="RNaseH_sf"/>
</dbReference>
<evidence type="ECO:0000256" key="5">
    <source>
        <dbReference type="ARBA" id="ARBA00022679"/>
    </source>
</evidence>
<evidence type="ECO:0000313" key="20">
    <source>
        <dbReference type="Proteomes" id="UP001241603"/>
    </source>
</evidence>
<dbReference type="CDD" id="cd06131">
    <property type="entry name" value="DNA_pol_III_epsilon_Ecoli_like"/>
    <property type="match status" value="1"/>
</dbReference>
<keyword evidence="7 17" id="KW-0235">DNA replication</keyword>
<evidence type="ECO:0000256" key="1">
    <source>
        <dbReference type="ARBA" id="ARBA00001936"/>
    </source>
</evidence>
<reference evidence="19 20" key="1">
    <citation type="submission" date="2023-07" db="EMBL/GenBank/DDBJ databases">
        <title>Genomic Encyclopedia of Type Strains, Phase IV (KMG-IV): sequencing the most valuable type-strain genomes for metagenomic binning, comparative biology and taxonomic classification.</title>
        <authorList>
            <person name="Goeker M."/>
        </authorList>
    </citation>
    <scope>NUCLEOTIDE SEQUENCE [LARGE SCALE GENOMIC DNA]</scope>
    <source>
        <strain evidence="19 20">B6-8</strain>
    </source>
</reference>
<comment type="cofactor">
    <cofactor evidence="1 17">
        <name>Mn(2+)</name>
        <dbReference type="ChEBI" id="CHEBI:29035"/>
    </cofactor>
</comment>
<keyword evidence="20" id="KW-1185">Reference proteome</keyword>
<dbReference type="InterPro" id="IPR006054">
    <property type="entry name" value="DnaQ"/>
</dbReference>
<keyword evidence="10 17" id="KW-0378">Hydrolase</keyword>
<dbReference type="EMBL" id="JAUSVO010000002">
    <property type="protein sequence ID" value="MDQ0437425.1"/>
    <property type="molecule type" value="Genomic_DNA"/>
</dbReference>
<dbReference type="SUPFAM" id="SSF53098">
    <property type="entry name" value="Ribonuclease H-like"/>
    <property type="match status" value="1"/>
</dbReference>
<comment type="subunit">
    <text evidence="17">DNA polymerase III contains a core (composed of alpha, epsilon and theta chains) that associates with a tau subunit. This core dimerizes to form the POLIII' complex. PolIII' associates with the gamma complex (composed of gamma, delta, delta', psi and chi chains) and with the beta chain to form the complete DNA polymerase III complex.</text>
</comment>
<proteinExistence type="predicted"/>
<evidence type="ECO:0000256" key="11">
    <source>
        <dbReference type="ARBA" id="ARBA00022839"/>
    </source>
</evidence>
<keyword evidence="9 17" id="KW-0479">Metal-binding</keyword>
<keyword evidence="11 17" id="KW-0269">Exonuclease</keyword>
<evidence type="ECO:0000313" key="19">
    <source>
        <dbReference type="EMBL" id="MDQ0437425.1"/>
    </source>
</evidence>
<evidence type="ECO:0000256" key="13">
    <source>
        <dbReference type="ARBA" id="ARBA00022932"/>
    </source>
</evidence>
<evidence type="ECO:0000256" key="10">
    <source>
        <dbReference type="ARBA" id="ARBA00022801"/>
    </source>
</evidence>
<evidence type="ECO:0000256" key="4">
    <source>
        <dbReference type="ARBA" id="ARBA00020352"/>
    </source>
</evidence>
<evidence type="ECO:0000256" key="3">
    <source>
        <dbReference type="ARBA" id="ARBA00012417"/>
    </source>
</evidence>
<sequence>MREIVFDTETTGLDPLKGDRLVEIGCVELVNHLPTGQTYHVYINPERSMPAEAFRVHGLSDEFLADKPVFSAVVDEFEAFIGDAMLIAHNATFDINFINAEFARLGKPPVAPARVIDTLVLARRKHPMGPNSLDALCARYGIDTAKRTVHGGLVDSELLAEVYLELIGGRQPDLVLVTDEAVAAAEAEFTAAAALVVPRSVLLPPRVTDAERAAHGQFIAKMGESALWRSYAAEGAE</sequence>
<dbReference type="NCBIfam" id="TIGR00573">
    <property type="entry name" value="dnaq"/>
    <property type="match status" value="1"/>
</dbReference>
<keyword evidence="8 17" id="KW-0540">Nuclease</keyword>
<evidence type="ECO:0000256" key="9">
    <source>
        <dbReference type="ARBA" id="ARBA00022723"/>
    </source>
</evidence>
<dbReference type="PANTHER" id="PTHR30231:SF41">
    <property type="entry name" value="DNA POLYMERASE III SUBUNIT EPSILON"/>
    <property type="match status" value="1"/>
</dbReference>